<dbReference type="AlphaFoldDB" id="A0A7N0U2J6"/>
<keyword evidence="2" id="KW-1185">Reference proteome</keyword>
<dbReference type="PANTHER" id="PTHR15827:SF2">
    <property type="entry name" value="CYCLIN-DEPENDENT KINASE 2-INTERACTING PROTEIN"/>
    <property type="match status" value="1"/>
</dbReference>
<dbReference type="EnsemblPlants" id="Kaladp0053s0153.1.v1.1">
    <property type="protein sequence ID" value="Kaladp0053s0153.1.v1.1"/>
    <property type="gene ID" value="Kaladp0053s0153.v1.1"/>
</dbReference>
<organism evidence="1 2">
    <name type="scientific">Kalanchoe fedtschenkoi</name>
    <name type="common">Lavender scallops</name>
    <name type="synonym">South American air plant</name>
    <dbReference type="NCBI Taxonomy" id="63787"/>
    <lineage>
        <taxon>Eukaryota</taxon>
        <taxon>Viridiplantae</taxon>
        <taxon>Streptophyta</taxon>
        <taxon>Embryophyta</taxon>
        <taxon>Tracheophyta</taxon>
        <taxon>Spermatophyta</taxon>
        <taxon>Magnoliopsida</taxon>
        <taxon>eudicotyledons</taxon>
        <taxon>Gunneridae</taxon>
        <taxon>Pentapetalae</taxon>
        <taxon>Saxifragales</taxon>
        <taxon>Crassulaceae</taxon>
        <taxon>Kalanchoe</taxon>
    </lineage>
</organism>
<protein>
    <submittedName>
        <fullName evidence="1">Uncharacterized protein</fullName>
    </submittedName>
</protein>
<reference evidence="1" key="1">
    <citation type="submission" date="2021-01" db="UniProtKB">
        <authorList>
            <consortium name="EnsemblPlants"/>
        </authorList>
    </citation>
    <scope>IDENTIFICATION</scope>
</reference>
<evidence type="ECO:0000313" key="2">
    <source>
        <dbReference type="Proteomes" id="UP000594263"/>
    </source>
</evidence>
<dbReference type="Gramene" id="Kaladp0053s0153.1.v1.1">
    <property type="protein sequence ID" value="Kaladp0053s0153.1.v1.1"/>
    <property type="gene ID" value="Kaladp0053s0153.v1.1"/>
</dbReference>
<accession>A0A7N0U2J6</accession>
<sequence>MKTDVHIDTEVDVFFIFIAYPVNSADTVHEIQLRQTLCQRWASASSNGRSQATSLVNAYLSLIYMSAMKLGVSSDFPDVKENALRKLFKQQELHRRKLLKTFYC</sequence>
<dbReference type="PANTHER" id="PTHR15827">
    <property type="entry name" value="CYCLIN-DEPENDENT KINASE 2-INTERACTING PROTEIN"/>
    <property type="match status" value="1"/>
</dbReference>
<proteinExistence type="predicted"/>
<name>A0A7N0U2J6_KALFE</name>
<dbReference type="Proteomes" id="UP000594263">
    <property type="component" value="Unplaced"/>
</dbReference>
<evidence type="ECO:0000313" key="1">
    <source>
        <dbReference type="EnsemblPlants" id="Kaladp0053s0153.1.v1.1"/>
    </source>
</evidence>